<feature type="domain" description="FRG" evidence="1">
    <location>
        <begin position="22"/>
        <end position="126"/>
    </location>
</feature>
<proteinExistence type="predicted"/>
<dbReference type="RefSeq" id="WP_192557642.1">
    <property type="nucleotide sequence ID" value="NZ_JACZZA010000017.1"/>
</dbReference>
<gene>
    <name evidence="2" type="ORF">IGX34_20610</name>
</gene>
<reference evidence="2 3" key="1">
    <citation type="submission" date="2020-09" db="EMBL/GenBank/DDBJ databases">
        <title>Dyella sp. 7MK23 isolated from forest soil.</title>
        <authorList>
            <person name="Fu J."/>
        </authorList>
    </citation>
    <scope>NUCLEOTIDE SEQUENCE [LARGE SCALE GENOMIC DNA]</scope>
    <source>
        <strain evidence="2 3">7MK23</strain>
    </source>
</reference>
<dbReference type="InterPro" id="IPR014966">
    <property type="entry name" value="FRG-dom"/>
</dbReference>
<accession>A0ABR9GFH7</accession>
<organism evidence="2 3">
    <name type="scientific">Dyella acidiphila</name>
    <dbReference type="NCBI Taxonomy" id="2775866"/>
    <lineage>
        <taxon>Bacteria</taxon>
        <taxon>Pseudomonadati</taxon>
        <taxon>Pseudomonadota</taxon>
        <taxon>Gammaproteobacteria</taxon>
        <taxon>Lysobacterales</taxon>
        <taxon>Rhodanobacteraceae</taxon>
        <taxon>Dyella</taxon>
    </lineage>
</organism>
<sequence length="243" mass="27606">MELSSEITALSEFLNLIGNCKPNQRYFFRGERRSDFELLPKIGRLTKAPSKVISLKGYPAEKLGEKDIFDRFKQAARPFLTTPPDNDWDWLALAQHHGLPTRLLDWTSNPLVALYFAIGESVDANWLQREQVGSAKYDGSAAFYIMRVKQKPLDTNNSDPFQSDGLFNATHVSPRITSQGGLFSIQKDPHSPFRWGNIVKHSIPFFAREDLKQHLALLGIAHSFIYPGLDSIAKDLQERLNDF</sequence>
<evidence type="ECO:0000313" key="2">
    <source>
        <dbReference type="EMBL" id="MBE1162794.1"/>
    </source>
</evidence>
<dbReference type="SMART" id="SM00901">
    <property type="entry name" value="FRG"/>
    <property type="match status" value="1"/>
</dbReference>
<evidence type="ECO:0000313" key="3">
    <source>
        <dbReference type="Proteomes" id="UP000651010"/>
    </source>
</evidence>
<evidence type="ECO:0000259" key="1">
    <source>
        <dbReference type="SMART" id="SM00901"/>
    </source>
</evidence>
<dbReference type="Proteomes" id="UP000651010">
    <property type="component" value="Unassembled WGS sequence"/>
</dbReference>
<dbReference type="Pfam" id="PF08867">
    <property type="entry name" value="FRG"/>
    <property type="match status" value="1"/>
</dbReference>
<comment type="caution">
    <text evidence="2">The sequence shown here is derived from an EMBL/GenBank/DDBJ whole genome shotgun (WGS) entry which is preliminary data.</text>
</comment>
<name>A0ABR9GFH7_9GAMM</name>
<dbReference type="EMBL" id="JACZZA010000017">
    <property type="protein sequence ID" value="MBE1162794.1"/>
    <property type="molecule type" value="Genomic_DNA"/>
</dbReference>
<keyword evidence="3" id="KW-1185">Reference proteome</keyword>
<protein>
    <submittedName>
        <fullName evidence="2">FRG domain-containing protein</fullName>
    </submittedName>
</protein>